<evidence type="ECO:0000256" key="7">
    <source>
        <dbReference type="SAM" id="MobiDB-lite"/>
    </source>
</evidence>
<dbReference type="PROSITE" id="PS00070">
    <property type="entry name" value="ALDEHYDE_DEHYDR_CYS"/>
    <property type="match status" value="1"/>
</dbReference>
<comment type="caution">
    <text evidence="9">The sequence shown here is derived from an EMBL/GenBank/DDBJ whole genome shotgun (WGS) entry which is preliminary data.</text>
</comment>
<reference evidence="9 10" key="1">
    <citation type="journal article" date="2024" name="Microbiol. Resour. Announc.">
        <title>Genome annotations for the ascomycete fungi Trichoderma harzianum, Trichoderma aggressivum, and Purpureocillium lilacinum.</title>
        <authorList>
            <person name="Beijen E.P.W."/>
            <person name="Ohm R.A."/>
        </authorList>
    </citation>
    <scope>NUCLEOTIDE SEQUENCE [LARGE SCALE GENOMIC DNA]</scope>
    <source>
        <strain evidence="9 10">CBS 150709</strain>
    </source>
</reference>
<feature type="region of interest" description="Disordered" evidence="7">
    <location>
        <begin position="122"/>
        <end position="150"/>
    </location>
</feature>
<dbReference type="NCBIfam" id="NF009725">
    <property type="entry name" value="PRK13252.1"/>
    <property type="match status" value="1"/>
</dbReference>
<organism evidence="9 10">
    <name type="scientific">Purpureocillium lilacinum</name>
    <name type="common">Paecilomyces lilacinus</name>
    <dbReference type="NCBI Taxonomy" id="33203"/>
    <lineage>
        <taxon>Eukaryota</taxon>
        <taxon>Fungi</taxon>
        <taxon>Dikarya</taxon>
        <taxon>Ascomycota</taxon>
        <taxon>Pezizomycotina</taxon>
        <taxon>Sordariomycetes</taxon>
        <taxon>Hypocreomycetidae</taxon>
        <taxon>Hypocreales</taxon>
        <taxon>Ophiocordycipitaceae</taxon>
        <taxon>Purpureocillium</taxon>
    </lineage>
</organism>
<dbReference type="EC" id="1.2.1.3" evidence="3"/>
<dbReference type="SUPFAM" id="SSF53720">
    <property type="entry name" value="ALDH-like"/>
    <property type="match status" value="1"/>
</dbReference>
<dbReference type="InterPro" id="IPR016163">
    <property type="entry name" value="Ald_DH_C"/>
</dbReference>
<dbReference type="Gene3D" id="3.40.309.10">
    <property type="entry name" value="Aldehyde Dehydrogenase, Chain A, domain 2"/>
    <property type="match status" value="1"/>
</dbReference>
<feature type="active site" evidence="5">
    <location>
        <position position="654"/>
    </location>
</feature>
<comment type="catalytic activity">
    <reaction evidence="4">
        <text>an aldehyde + NAD(+) + H2O = a carboxylate + NADH + 2 H(+)</text>
        <dbReference type="Rhea" id="RHEA:16185"/>
        <dbReference type="ChEBI" id="CHEBI:15377"/>
        <dbReference type="ChEBI" id="CHEBI:15378"/>
        <dbReference type="ChEBI" id="CHEBI:17478"/>
        <dbReference type="ChEBI" id="CHEBI:29067"/>
        <dbReference type="ChEBI" id="CHEBI:57540"/>
        <dbReference type="ChEBI" id="CHEBI:57945"/>
        <dbReference type="EC" id="1.2.1.3"/>
    </reaction>
</comment>
<dbReference type="Proteomes" id="UP001287286">
    <property type="component" value="Unassembled WGS sequence"/>
</dbReference>
<gene>
    <name evidence="9" type="ORF">Purlil1_10069</name>
</gene>
<feature type="compositionally biased region" description="Basic and acidic residues" evidence="7">
    <location>
        <begin position="290"/>
        <end position="301"/>
    </location>
</feature>
<feature type="compositionally biased region" description="Low complexity" evidence="7">
    <location>
        <begin position="413"/>
        <end position="431"/>
    </location>
</feature>
<feature type="region of interest" description="Disordered" evidence="7">
    <location>
        <begin position="411"/>
        <end position="431"/>
    </location>
</feature>
<sequence>MVPSAEAIREDGGRDAALRFLAPTSIVRFLLCPRSCTSYKVRNDSMLSISEADNPRSDGPRARRSNLLDVLARTVALAATHISNAQMGRDEGVLLWAHAANLSPTGAATALHTVPKVRQQRLSWRFPSTSVTHRPPPRPSKSLASPRSRRLRAVTKTLPSCFARPAPVTSCAPLRPPTPPSTTRSAANFGWHWLESPLGWLVARLRRPPPVLPMPMEPHPGRGGLAGRRQRLERLGMGMGPWMPPLHLRLCASQPPAAPNSRECAGSPPPQPSKQRSDLPGVDVRWPTSRTKEVGKLEKRSIRASVGPDPRRKSAPSAWDRDAAGSPGLGAGPARLERRNQPWSSAKRTVVQGPSIDLTSITSHEPAPSTPQGIVATLQPPRQSHRPILVSCGLVHASIITMTFSTEIHTFHSGKPQPSSSGSSTFTSVDPSTAKPLATIYTTTRSQLDDAVSSAAAAFPTWAGTPAPRRAAILLRAAAILRERNDELALTETLDTGKALSETTTVDVVTGADVLEYYAHFAAGSNPGQHTRLRDDAFVLTTHEPLGVCAGIGAWNYPIQIALWKSAPCLAAGNCMVYKPSEVTPLHANTLAQIYIEAGVPPGVFNVVYGDGPAVGAPLVAHPGIAKVSFTGQVSTGSKVASQAANDMKAVTMELGGKSPVVILPDADVDEAADVAMAANFFSTGQVCTNGTRVFVPDTMLSRVEEALVKRCREGIRMGLPRDEKTNFGPVVSAAQRDKVNMYIKHGREVDRARVLYDGAKEAQSKRPTADGYWVPPVIFSDCTDDMRVATEEIFGPVMCVLPYKTKGDDWMNELIRRANNTAMGLAAGVVSSDVGAAQDVVRRLDAGITWINTWGESPAEMPVGGWKMSGIGLENGHEGIQAYMRTKSTLVQLGKGACKGLFAKL</sequence>
<evidence type="ECO:0000256" key="4">
    <source>
        <dbReference type="ARBA" id="ARBA00049194"/>
    </source>
</evidence>
<proteinExistence type="inferred from homology"/>
<dbReference type="Pfam" id="PF00171">
    <property type="entry name" value="Aldedh"/>
    <property type="match status" value="1"/>
</dbReference>
<protein>
    <recommendedName>
        <fullName evidence="3">aldehyde dehydrogenase (NAD(+))</fullName>
        <ecNumber evidence="3">1.2.1.3</ecNumber>
    </recommendedName>
</protein>
<name>A0ABR0BNW5_PURLI</name>
<evidence type="ECO:0000256" key="3">
    <source>
        <dbReference type="ARBA" id="ARBA00024226"/>
    </source>
</evidence>
<dbReference type="InterPro" id="IPR016162">
    <property type="entry name" value="Ald_DH_N"/>
</dbReference>
<comment type="similarity">
    <text evidence="1 6">Belongs to the aldehyde dehydrogenase family.</text>
</comment>
<evidence type="ECO:0000313" key="10">
    <source>
        <dbReference type="Proteomes" id="UP001287286"/>
    </source>
</evidence>
<evidence type="ECO:0000256" key="6">
    <source>
        <dbReference type="RuleBase" id="RU003345"/>
    </source>
</evidence>
<dbReference type="PROSITE" id="PS00687">
    <property type="entry name" value="ALDEHYDE_DEHYDR_GLU"/>
    <property type="match status" value="1"/>
</dbReference>
<dbReference type="PANTHER" id="PTHR11699">
    <property type="entry name" value="ALDEHYDE DEHYDROGENASE-RELATED"/>
    <property type="match status" value="1"/>
</dbReference>
<feature type="compositionally biased region" description="Polar residues" evidence="7">
    <location>
        <begin position="122"/>
        <end position="132"/>
    </location>
</feature>
<keyword evidence="10" id="KW-1185">Reference proteome</keyword>
<feature type="region of interest" description="Disordered" evidence="7">
    <location>
        <begin position="250"/>
        <end position="354"/>
    </location>
</feature>
<evidence type="ECO:0000313" key="9">
    <source>
        <dbReference type="EMBL" id="KAK4084849.1"/>
    </source>
</evidence>
<evidence type="ECO:0000256" key="1">
    <source>
        <dbReference type="ARBA" id="ARBA00009986"/>
    </source>
</evidence>
<dbReference type="InterPro" id="IPR016161">
    <property type="entry name" value="Ald_DH/histidinol_DH"/>
</dbReference>
<evidence type="ECO:0000259" key="8">
    <source>
        <dbReference type="Pfam" id="PF00171"/>
    </source>
</evidence>
<accession>A0ABR0BNW5</accession>
<evidence type="ECO:0000256" key="5">
    <source>
        <dbReference type="PROSITE-ProRule" id="PRU10007"/>
    </source>
</evidence>
<keyword evidence="2 6" id="KW-0560">Oxidoreductase</keyword>
<feature type="domain" description="Aldehyde dehydrogenase" evidence="8">
    <location>
        <begin position="422"/>
        <end position="889"/>
    </location>
</feature>
<dbReference type="InterPro" id="IPR015590">
    <property type="entry name" value="Aldehyde_DH_dom"/>
</dbReference>
<dbReference type="EMBL" id="JAWRVI010000049">
    <property type="protein sequence ID" value="KAK4084849.1"/>
    <property type="molecule type" value="Genomic_DNA"/>
</dbReference>
<dbReference type="InterPro" id="IPR016160">
    <property type="entry name" value="Ald_DH_CS_CYS"/>
</dbReference>
<dbReference type="Gene3D" id="3.40.605.10">
    <property type="entry name" value="Aldehyde Dehydrogenase, Chain A, domain 1"/>
    <property type="match status" value="1"/>
</dbReference>
<dbReference type="InterPro" id="IPR029510">
    <property type="entry name" value="Ald_DH_CS_GLU"/>
</dbReference>
<evidence type="ECO:0000256" key="2">
    <source>
        <dbReference type="ARBA" id="ARBA00023002"/>
    </source>
</evidence>